<dbReference type="PANTHER" id="PTHR30290">
    <property type="entry name" value="PERIPLASMIC BINDING COMPONENT OF ABC TRANSPORTER"/>
    <property type="match status" value="1"/>
</dbReference>
<keyword evidence="5" id="KW-1185">Reference proteome</keyword>
<sequence>MQAAYHYVRLLDRFPQRDREVTLEELSDVLSCSARNVRLIVKQLAGLGWVEWKPGKGRGHYSKITLLAELSAVVSSALKEKEGARGFSSAIGLLGSLPSDSGLRTELAELLGRRLVPDLRSRSEAGGRSDSLVLPFYRELPNLDPLHASRRTELHMAGQLYDNLVRWEGERRTFLPALAIHWERKGTEWRFILRKGVKFHDKREFTSADARYTIQRLAPMAEWAGIIGAEAPDPNVLVVRTGTPCHVLLHLLASPQASVVPDGSRESGSKPPIGTGPFKLARNDSEVLVMEAFEDYYRERAQLDSVEIWILKELIADRIGDDSLEGQPILYEHPFQIHGRRQAVRKGSEIVEGGSTVLCMNGSGGRELGRADRRRLLARAIDPGKCVEELGGSRIGASRSFFPEWSKDARGIGNFGCDCAEEEASSEEWTKPLLLLTHPVLNHSLERTAGWIRKECAASGIPVEVRVVPDERWDDFAGLAAEADLLLFNAVTTTNREADLLRLLFDSRIGLSPFFDADTKAILAKLGRDLSGEQDPDARMGHLRRMEEVLEASASLLHLYHLKQTAFYHPKLLGTNRYNPYGWIDFRELALKPEFN</sequence>
<proteinExistence type="predicted"/>
<evidence type="ECO:0000313" key="4">
    <source>
        <dbReference type="EMBL" id="MBB6635575.1"/>
    </source>
</evidence>
<evidence type="ECO:0000259" key="2">
    <source>
        <dbReference type="Pfam" id="PF00496"/>
    </source>
</evidence>
<feature type="domain" description="Solute-binding protein family 5" evidence="2">
    <location>
        <begin position="175"/>
        <end position="505"/>
    </location>
</feature>
<dbReference type="GO" id="GO:0015833">
    <property type="term" value="P:peptide transport"/>
    <property type="evidence" value="ECO:0007669"/>
    <property type="project" value="TreeGrafter"/>
</dbReference>
<dbReference type="InterPro" id="IPR036390">
    <property type="entry name" value="WH_DNA-bd_sf"/>
</dbReference>
<dbReference type="Pfam" id="PF00496">
    <property type="entry name" value="SBP_bac_5"/>
    <property type="match status" value="1"/>
</dbReference>
<accession>A0A841SZB9</accession>
<feature type="domain" description="Transcriptional regulator SgrR N-terminal HTH" evidence="3">
    <location>
        <begin position="6"/>
        <end position="95"/>
    </location>
</feature>
<dbReference type="SUPFAM" id="SSF53850">
    <property type="entry name" value="Periplasmic binding protein-like II"/>
    <property type="match status" value="1"/>
</dbReference>
<dbReference type="Pfam" id="PF12793">
    <property type="entry name" value="SgrR_N"/>
    <property type="match status" value="1"/>
</dbReference>
<dbReference type="InterPro" id="IPR000914">
    <property type="entry name" value="SBP_5_dom"/>
</dbReference>
<evidence type="ECO:0000259" key="3">
    <source>
        <dbReference type="Pfam" id="PF12793"/>
    </source>
</evidence>
<dbReference type="Gene3D" id="3.40.190.10">
    <property type="entry name" value="Periplasmic binding protein-like II"/>
    <property type="match status" value="1"/>
</dbReference>
<dbReference type="InterPro" id="IPR039424">
    <property type="entry name" value="SBP_5"/>
</dbReference>
<organism evidence="4 5">
    <name type="scientific">Cohnella thailandensis</name>
    <dbReference type="NCBI Taxonomy" id="557557"/>
    <lineage>
        <taxon>Bacteria</taxon>
        <taxon>Bacillati</taxon>
        <taxon>Bacillota</taxon>
        <taxon>Bacilli</taxon>
        <taxon>Bacillales</taxon>
        <taxon>Paenibacillaceae</taxon>
        <taxon>Cohnella</taxon>
    </lineage>
</organism>
<comment type="caution">
    <text evidence="4">The sequence shown here is derived from an EMBL/GenBank/DDBJ whole genome shotgun (WGS) entry which is preliminary data.</text>
</comment>
<dbReference type="RefSeq" id="WP_185120790.1">
    <property type="nucleotide sequence ID" value="NZ_JACJVQ010000013.1"/>
</dbReference>
<dbReference type="PANTHER" id="PTHR30290:SF72">
    <property type="entry name" value="HTH-TYPE TRANSCRIPTIONAL REGULATOR SGRR"/>
    <property type="match status" value="1"/>
</dbReference>
<name>A0A841SZB9_9BACL</name>
<evidence type="ECO:0000313" key="5">
    <source>
        <dbReference type="Proteomes" id="UP000535838"/>
    </source>
</evidence>
<reference evidence="4 5" key="1">
    <citation type="submission" date="2020-08" db="EMBL/GenBank/DDBJ databases">
        <title>Cohnella phylogeny.</title>
        <authorList>
            <person name="Dunlap C."/>
        </authorList>
    </citation>
    <scope>NUCLEOTIDE SEQUENCE [LARGE SCALE GENOMIC DNA]</scope>
    <source>
        <strain evidence="4 5">DSM 25241</strain>
    </source>
</reference>
<gene>
    <name evidence="4" type="ORF">H7B67_15755</name>
</gene>
<keyword evidence="1" id="KW-0238">DNA-binding</keyword>
<dbReference type="Proteomes" id="UP000535838">
    <property type="component" value="Unassembled WGS sequence"/>
</dbReference>
<dbReference type="GO" id="GO:1904680">
    <property type="term" value="F:peptide transmembrane transporter activity"/>
    <property type="evidence" value="ECO:0007669"/>
    <property type="project" value="TreeGrafter"/>
</dbReference>
<dbReference type="GO" id="GO:0003677">
    <property type="term" value="F:DNA binding"/>
    <property type="evidence" value="ECO:0007669"/>
    <property type="project" value="UniProtKB-KW"/>
</dbReference>
<protein>
    <submittedName>
        <fullName evidence="4">SgrR family transcriptional regulator</fullName>
    </submittedName>
</protein>
<dbReference type="SUPFAM" id="SSF46785">
    <property type="entry name" value="Winged helix' DNA-binding domain"/>
    <property type="match status" value="1"/>
</dbReference>
<dbReference type="Gene3D" id="3.10.105.10">
    <property type="entry name" value="Dipeptide-binding Protein, Domain 3"/>
    <property type="match status" value="1"/>
</dbReference>
<evidence type="ECO:0000256" key="1">
    <source>
        <dbReference type="ARBA" id="ARBA00023125"/>
    </source>
</evidence>
<dbReference type="EMBL" id="JACJVQ010000013">
    <property type="protein sequence ID" value="MBB6635575.1"/>
    <property type="molecule type" value="Genomic_DNA"/>
</dbReference>
<dbReference type="InterPro" id="IPR025370">
    <property type="entry name" value="SgrR_HTH_N"/>
</dbReference>
<dbReference type="AlphaFoldDB" id="A0A841SZB9"/>